<evidence type="ECO:0000313" key="13">
    <source>
        <dbReference type="Proteomes" id="UP000289718"/>
    </source>
</evidence>
<evidence type="ECO:0000256" key="2">
    <source>
        <dbReference type="ARBA" id="ARBA00004370"/>
    </source>
</evidence>
<feature type="domain" description="Histidine kinase" evidence="11">
    <location>
        <begin position="215"/>
        <end position="426"/>
    </location>
</feature>
<dbReference type="GO" id="GO:0005886">
    <property type="term" value="C:plasma membrane"/>
    <property type="evidence" value="ECO:0007669"/>
    <property type="project" value="TreeGrafter"/>
</dbReference>
<dbReference type="InterPro" id="IPR003594">
    <property type="entry name" value="HATPase_dom"/>
</dbReference>
<feature type="transmembrane region" description="Helical" evidence="10">
    <location>
        <begin position="15"/>
        <end position="33"/>
    </location>
</feature>
<evidence type="ECO:0000256" key="3">
    <source>
        <dbReference type="ARBA" id="ARBA00012438"/>
    </source>
</evidence>
<evidence type="ECO:0000256" key="7">
    <source>
        <dbReference type="ARBA" id="ARBA00022777"/>
    </source>
</evidence>
<dbReference type="Proteomes" id="UP000289718">
    <property type="component" value="Unassembled WGS sequence"/>
</dbReference>
<evidence type="ECO:0000256" key="10">
    <source>
        <dbReference type="SAM" id="Phobius"/>
    </source>
</evidence>
<dbReference type="InterPro" id="IPR004358">
    <property type="entry name" value="Sig_transdc_His_kin-like_C"/>
</dbReference>
<feature type="transmembrane region" description="Helical" evidence="10">
    <location>
        <begin position="131"/>
        <end position="151"/>
    </location>
</feature>
<dbReference type="SUPFAM" id="SSF47384">
    <property type="entry name" value="Homodimeric domain of signal transducing histidine kinase"/>
    <property type="match status" value="1"/>
</dbReference>
<keyword evidence="7 12" id="KW-0418">Kinase</keyword>
<dbReference type="CDD" id="cd00075">
    <property type="entry name" value="HATPase"/>
    <property type="match status" value="1"/>
</dbReference>
<sequence length="431" mass="49164">MTQAKSIYKQFYQKLILATSLFIIILSFIFYGYTKSTIYEELKESLLSDAELIFKISQNADANSKNFNIITHKGINVDMVTLKHFPEIPYTTFKINDDHFMQILYPFNKDKKQYIKIVKNINSSIQMLTKIFNNILLISFGGLIMVVLYAFTVSKTLLRPIIQITKNLSNMDENYLTQINKKNLPIEFHPLANSINSLTTRIETNIKFKKELFIGVAHELKTPLAVMKLKNEVTLMKDREPQKYKDTLKLTIEQINDMNKMISSILDIGRAEGAQFEKPEEIDLVQYMQRKTNDYRMLSAKKKIVLTFFSNVNHHKVNIQATLLNQIIQNFVQNAIKFTPDDKAIAIRLEKTKKTTTITITDDGSGIDESIDLFAPFKRMGEESGAGLGLFLAKNAADALGAEVSLKNREDGKTGCVATLILNNKTSQKKD</sequence>
<evidence type="ECO:0000256" key="1">
    <source>
        <dbReference type="ARBA" id="ARBA00000085"/>
    </source>
</evidence>
<protein>
    <recommendedName>
        <fullName evidence="3">histidine kinase</fullName>
        <ecNumber evidence="3">2.7.13.3</ecNumber>
    </recommendedName>
</protein>
<proteinExistence type="predicted"/>
<dbReference type="InterPro" id="IPR005467">
    <property type="entry name" value="His_kinase_dom"/>
</dbReference>
<dbReference type="Pfam" id="PF00512">
    <property type="entry name" value="HisKA"/>
    <property type="match status" value="1"/>
</dbReference>
<dbReference type="AlphaFoldDB" id="A0A4Q1ATU0"/>
<dbReference type="PROSITE" id="PS50109">
    <property type="entry name" value="HIS_KIN"/>
    <property type="match status" value="1"/>
</dbReference>
<gene>
    <name evidence="12" type="ORF">CP965_05185</name>
</gene>
<dbReference type="SUPFAM" id="SSF55874">
    <property type="entry name" value="ATPase domain of HSP90 chaperone/DNA topoisomerase II/histidine kinase"/>
    <property type="match status" value="1"/>
</dbReference>
<evidence type="ECO:0000256" key="4">
    <source>
        <dbReference type="ARBA" id="ARBA00022553"/>
    </source>
</evidence>
<name>A0A4Q1ATU0_9BACT</name>
<dbReference type="InterPro" id="IPR050428">
    <property type="entry name" value="TCS_sensor_his_kinase"/>
</dbReference>
<dbReference type="EMBL" id="NXIE01000002">
    <property type="protein sequence ID" value="RXK13193.1"/>
    <property type="molecule type" value="Genomic_DNA"/>
</dbReference>
<dbReference type="InterPro" id="IPR036890">
    <property type="entry name" value="HATPase_C_sf"/>
</dbReference>
<evidence type="ECO:0000256" key="9">
    <source>
        <dbReference type="ARBA" id="ARBA00023136"/>
    </source>
</evidence>
<dbReference type="SMART" id="SM00387">
    <property type="entry name" value="HATPase_c"/>
    <property type="match status" value="1"/>
</dbReference>
<keyword evidence="4" id="KW-0597">Phosphoprotein</keyword>
<evidence type="ECO:0000256" key="6">
    <source>
        <dbReference type="ARBA" id="ARBA00022692"/>
    </source>
</evidence>
<organism evidence="12 13">
    <name type="scientific">Halarcobacter mediterraneus</name>
    <dbReference type="NCBI Taxonomy" id="2023153"/>
    <lineage>
        <taxon>Bacteria</taxon>
        <taxon>Pseudomonadati</taxon>
        <taxon>Campylobacterota</taxon>
        <taxon>Epsilonproteobacteria</taxon>
        <taxon>Campylobacterales</taxon>
        <taxon>Arcobacteraceae</taxon>
        <taxon>Halarcobacter</taxon>
    </lineage>
</organism>
<dbReference type="InterPro" id="IPR036097">
    <property type="entry name" value="HisK_dim/P_sf"/>
</dbReference>
<accession>A0A4Q1ATU0</accession>
<keyword evidence="6 10" id="KW-0812">Transmembrane</keyword>
<dbReference type="Pfam" id="PF02518">
    <property type="entry name" value="HATPase_c"/>
    <property type="match status" value="1"/>
</dbReference>
<dbReference type="InterPro" id="IPR003661">
    <property type="entry name" value="HisK_dim/P_dom"/>
</dbReference>
<dbReference type="EC" id="2.7.13.3" evidence="3"/>
<keyword evidence="13" id="KW-1185">Reference proteome</keyword>
<dbReference type="PANTHER" id="PTHR45436">
    <property type="entry name" value="SENSOR HISTIDINE KINASE YKOH"/>
    <property type="match status" value="1"/>
</dbReference>
<dbReference type="CDD" id="cd00082">
    <property type="entry name" value="HisKA"/>
    <property type="match status" value="1"/>
</dbReference>
<dbReference type="GO" id="GO:0000155">
    <property type="term" value="F:phosphorelay sensor kinase activity"/>
    <property type="evidence" value="ECO:0007669"/>
    <property type="project" value="InterPro"/>
</dbReference>
<evidence type="ECO:0000259" key="11">
    <source>
        <dbReference type="PROSITE" id="PS50109"/>
    </source>
</evidence>
<dbReference type="PRINTS" id="PR00344">
    <property type="entry name" value="BCTRLSENSOR"/>
</dbReference>
<keyword evidence="9 10" id="KW-0472">Membrane</keyword>
<evidence type="ECO:0000313" key="12">
    <source>
        <dbReference type="EMBL" id="RXK13193.1"/>
    </source>
</evidence>
<dbReference type="PANTHER" id="PTHR45436:SF5">
    <property type="entry name" value="SENSOR HISTIDINE KINASE TRCS"/>
    <property type="match status" value="1"/>
</dbReference>
<reference evidence="12 13" key="1">
    <citation type="submission" date="2017-09" db="EMBL/GenBank/DDBJ databases">
        <title>Genomics of the genus Arcobacter.</title>
        <authorList>
            <person name="Perez-Cataluna A."/>
            <person name="Figueras M.J."/>
            <person name="Salas-Masso N."/>
        </authorList>
    </citation>
    <scope>NUCLEOTIDE SEQUENCE [LARGE SCALE GENOMIC DNA]</scope>
    <source>
        <strain evidence="12 13">F156-34</strain>
    </source>
</reference>
<evidence type="ECO:0000256" key="5">
    <source>
        <dbReference type="ARBA" id="ARBA00022679"/>
    </source>
</evidence>
<dbReference type="Gene3D" id="3.30.565.10">
    <property type="entry name" value="Histidine kinase-like ATPase, C-terminal domain"/>
    <property type="match status" value="1"/>
</dbReference>
<comment type="caution">
    <text evidence="12">The sequence shown here is derived from an EMBL/GenBank/DDBJ whole genome shotgun (WGS) entry which is preliminary data.</text>
</comment>
<dbReference type="OrthoDB" id="9762826at2"/>
<dbReference type="RefSeq" id="WP_129061014.1">
    <property type="nucleotide sequence ID" value="NZ_NXIE01000002.1"/>
</dbReference>
<keyword evidence="5" id="KW-0808">Transferase</keyword>
<evidence type="ECO:0000256" key="8">
    <source>
        <dbReference type="ARBA" id="ARBA00022989"/>
    </source>
</evidence>
<keyword evidence="8 10" id="KW-1133">Transmembrane helix</keyword>
<dbReference type="Gene3D" id="6.10.340.10">
    <property type="match status" value="1"/>
</dbReference>
<dbReference type="Gene3D" id="1.10.287.130">
    <property type="match status" value="1"/>
</dbReference>
<dbReference type="SMART" id="SM00388">
    <property type="entry name" value="HisKA"/>
    <property type="match status" value="1"/>
</dbReference>
<comment type="subcellular location">
    <subcellularLocation>
        <location evidence="2">Membrane</location>
    </subcellularLocation>
</comment>
<comment type="catalytic activity">
    <reaction evidence="1">
        <text>ATP + protein L-histidine = ADP + protein N-phospho-L-histidine.</text>
        <dbReference type="EC" id="2.7.13.3"/>
    </reaction>
</comment>